<dbReference type="Proteomes" id="UP000191672">
    <property type="component" value="Unassembled WGS sequence"/>
</dbReference>
<reference evidence="2" key="1">
    <citation type="journal article" date="2017" name="Nat. Microbiol.">
        <title>Global analysis of biosynthetic gene clusters reveals vast potential of secondary metabolite production in Penicillium species.</title>
        <authorList>
            <person name="Nielsen J.C."/>
            <person name="Grijseels S."/>
            <person name="Prigent S."/>
            <person name="Ji B."/>
            <person name="Dainat J."/>
            <person name="Nielsen K.F."/>
            <person name="Frisvad J.C."/>
            <person name="Workman M."/>
            <person name="Nielsen J."/>
        </authorList>
    </citation>
    <scope>NUCLEOTIDE SEQUENCE [LARGE SCALE GENOMIC DNA]</scope>
    <source>
        <strain evidence="2">IBT 31811</strain>
    </source>
</reference>
<dbReference type="AlphaFoldDB" id="A0A1V6PUP4"/>
<gene>
    <name evidence="1" type="ORF">PENANT_c033G11225</name>
</gene>
<name>A0A1V6PUP4_9EURO</name>
<dbReference type="InterPro" id="IPR053175">
    <property type="entry name" value="DHMBA_Reg_Transcription_Factor"/>
</dbReference>
<dbReference type="EMBL" id="MDYN01000033">
    <property type="protein sequence ID" value="OQD80764.1"/>
    <property type="molecule type" value="Genomic_DNA"/>
</dbReference>
<evidence type="ECO:0000313" key="1">
    <source>
        <dbReference type="EMBL" id="OQD80764.1"/>
    </source>
</evidence>
<dbReference type="InterPro" id="IPR021858">
    <property type="entry name" value="Fun_TF"/>
</dbReference>
<proteinExistence type="predicted"/>
<dbReference type="STRING" id="416450.A0A1V6PUP4"/>
<sequence length="256" mass="28476">MALRGINAAINDPSQASTETTLAAILCLSLYEIIAFERPKSIESWLTHTHGAAVLLELRDGEQLQYEGGFDMFSALRNTAADIKDGALRDDTMVLSMAMEIDTKLEEFSRELFANFPFIIGTWNGKNSSVNESRHISHYDGNFHIYTSVEACDIWNSYRSTRILVSSLLLSHLKPSMRCTATPTESHPDQYFNIYYLTKQLAIDICQSVPFKLGLTEHGKKNNQAIEAVQTGAGLTLLYPLYLAAVVDISAVDELS</sequence>
<dbReference type="Pfam" id="PF11951">
    <property type="entry name" value="Fungal_trans_2"/>
    <property type="match status" value="1"/>
</dbReference>
<comment type="caution">
    <text evidence="1">The sequence shown here is derived from an EMBL/GenBank/DDBJ whole genome shotgun (WGS) entry which is preliminary data.</text>
</comment>
<keyword evidence="2" id="KW-1185">Reference proteome</keyword>
<protein>
    <submittedName>
        <fullName evidence="1">Uncharacterized protein</fullName>
    </submittedName>
</protein>
<dbReference type="PANTHER" id="PTHR38791">
    <property type="entry name" value="ZN(II)2CYS6 TRANSCRIPTION FACTOR (EUROFUNG)-RELATED-RELATED"/>
    <property type="match status" value="1"/>
</dbReference>
<accession>A0A1V6PUP4</accession>
<organism evidence="1 2">
    <name type="scientific">Penicillium antarcticum</name>
    <dbReference type="NCBI Taxonomy" id="416450"/>
    <lineage>
        <taxon>Eukaryota</taxon>
        <taxon>Fungi</taxon>
        <taxon>Dikarya</taxon>
        <taxon>Ascomycota</taxon>
        <taxon>Pezizomycotina</taxon>
        <taxon>Eurotiomycetes</taxon>
        <taxon>Eurotiomycetidae</taxon>
        <taxon>Eurotiales</taxon>
        <taxon>Aspergillaceae</taxon>
        <taxon>Penicillium</taxon>
    </lineage>
</organism>
<evidence type="ECO:0000313" key="2">
    <source>
        <dbReference type="Proteomes" id="UP000191672"/>
    </source>
</evidence>
<dbReference type="PANTHER" id="PTHR38791:SF5">
    <property type="entry name" value="TRANSCRIPTION FACTOR DBAG-RELATED"/>
    <property type="match status" value="1"/>
</dbReference>